<name>A0A0D1ZYP2_9EURO</name>
<dbReference type="STRING" id="569365.A0A0D1ZYP2"/>
<accession>A0A0D1ZYP2</accession>
<feature type="chain" id="PRO_5002253205" description="DUF7580 domain-containing protein" evidence="1">
    <location>
        <begin position="29"/>
        <end position="587"/>
    </location>
</feature>
<evidence type="ECO:0000313" key="3">
    <source>
        <dbReference type="EMBL" id="KIW33241.1"/>
    </source>
</evidence>
<evidence type="ECO:0000259" key="2">
    <source>
        <dbReference type="Pfam" id="PF24476"/>
    </source>
</evidence>
<dbReference type="EMBL" id="KN847040">
    <property type="protein sequence ID" value="KIW33241.1"/>
    <property type="molecule type" value="Genomic_DNA"/>
</dbReference>
<protein>
    <recommendedName>
        <fullName evidence="2">DUF7580 domain-containing protein</fullName>
    </recommendedName>
</protein>
<dbReference type="InterPro" id="IPR056002">
    <property type="entry name" value="DUF7580"/>
</dbReference>
<dbReference type="Pfam" id="PF24476">
    <property type="entry name" value="DUF7580"/>
    <property type="match status" value="1"/>
</dbReference>
<dbReference type="AlphaFoldDB" id="A0A0D1ZYP2"/>
<dbReference type="Proteomes" id="UP000054466">
    <property type="component" value="Unassembled WGS sequence"/>
</dbReference>
<keyword evidence="1" id="KW-0732">Signal</keyword>
<dbReference type="OrthoDB" id="3565018at2759"/>
<dbReference type="RefSeq" id="XP_016253457.1">
    <property type="nucleotide sequence ID" value="XM_016386529.1"/>
</dbReference>
<reference evidence="3 4" key="1">
    <citation type="submission" date="2015-01" db="EMBL/GenBank/DDBJ databases">
        <title>The Genome Sequence of Cladophialophora immunda CBS83496.</title>
        <authorList>
            <consortium name="The Broad Institute Genomics Platform"/>
            <person name="Cuomo C."/>
            <person name="de Hoog S."/>
            <person name="Gorbushina A."/>
            <person name="Stielow B."/>
            <person name="Teixiera M."/>
            <person name="Abouelleil A."/>
            <person name="Chapman S.B."/>
            <person name="Priest M."/>
            <person name="Young S.K."/>
            <person name="Wortman J."/>
            <person name="Nusbaum C."/>
            <person name="Birren B."/>
        </authorList>
    </citation>
    <scope>NUCLEOTIDE SEQUENCE [LARGE SCALE GENOMIC DNA]</scope>
    <source>
        <strain evidence="3 4">CBS 83496</strain>
    </source>
</reference>
<gene>
    <name evidence="3" type="ORF">PV07_00107</name>
</gene>
<feature type="signal peptide" evidence="1">
    <location>
        <begin position="1"/>
        <end position="28"/>
    </location>
</feature>
<evidence type="ECO:0000256" key="1">
    <source>
        <dbReference type="SAM" id="SignalP"/>
    </source>
</evidence>
<dbReference type="VEuPathDB" id="FungiDB:PV07_00107"/>
<feature type="domain" description="DUF7580" evidence="2">
    <location>
        <begin position="200"/>
        <end position="579"/>
    </location>
</feature>
<evidence type="ECO:0000313" key="4">
    <source>
        <dbReference type="Proteomes" id="UP000054466"/>
    </source>
</evidence>
<dbReference type="PANTHER" id="PTHR35186:SF4">
    <property type="entry name" value="PRION-INHIBITION AND PROPAGATION HELO DOMAIN-CONTAINING PROTEIN"/>
    <property type="match status" value="1"/>
</dbReference>
<dbReference type="HOGENOM" id="CLU_026305_1_0_1"/>
<organism evidence="3 4">
    <name type="scientific">Cladophialophora immunda</name>
    <dbReference type="NCBI Taxonomy" id="569365"/>
    <lineage>
        <taxon>Eukaryota</taxon>
        <taxon>Fungi</taxon>
        <taxon>Dikarya</taxon>
        <taxon>Ascomycota</taxon>
        <taxon>Pezizomycotina</taxon>
        <taxon>Eurotiomycetes</taxon>
        <taxon>Chaetothyriomycetidae</taxon>
        <taxon>Chaetothyriales</taxon>
        <taxon>Herpotrichiellaceae</taxon>
        <taxon>Cladophialophora</taxon>
    </lineage>
</organism>
<dbReference type="GeneID" id="27339301"/>
<sequence length="587" mass="66794">MVTGIETTGIVLAILPLVVNQLDAYVQGIETLKGFKTKRYRRLLEDYATRLGTQRAIFLDTLEHSLEGLVDDQDDIKELIDNPRGQLWKDTAFQKKFAKKLDRNYHPFTRTMTELSTTLENLAQRLGLGSGDSLKTPWDDASAVEREMKKFKDIFSKSVYADLLSRVESANSALKFLIEGSDRHHESRRKKRLSKDLASKYKIARKHASNLYNAVVRDTYWKCSCKDLHRVHLRIEPEPFEAEDDQDYTAVLPKLRIAFSSQLAAQAQGLPWQWEEVETVPVMDVAVAPPPLPAEACTTTALHSSFHRKVQFAIVSTTLGSLPWPKVPDVPPARQISCLCSALRLKGRKDCKEYIGSLVDEADKTHRYCFFLLEELDHDMKTESLEDLLNSSLQPIGLQNARAAFRFSRRDRLFLAATLASSVLQFHGSWLKYQWGSRDILFPKTAADNSVIEHPYLSGHQISKSIAAEPIARTTSTSLIRNDVLFPLGLVLVELSLCQSISTLRTLEDDDRVEAIANWKTATRVLKERVYYESGFRYGDAVDKCLSWSETRTSTVDDEDFQELVFQKIVSPLFDDLRNFEGRSRIH</sequence>
<keyword evidence="4" id="KW-1185">Reference proteome</keyword>
<dbReference type="PANTHER" id="PTHR35186">
    <property type="entry name" value="ANK_REP_REGION DOMAIN-CONTAINING PROTEIN"/>
    <property type="match status" value="1"/>
</dbReference>
<proteinExistence type="predicted"/>